<reference evidence="9 10" key="1">
    <citation type="journal article" date="2014" name="Genome Announc.">
        <title>Complete genome sequence of Magnetospirillum gryphiswaldense MSR-1.</title>
        <authorList>
            <person name="Wang X."/>
            <person name="Wang Q."/>
            <person name="Zhang W."/>
            <person name="Wang Y."/>
            <person name="Li L."/>
            <person name="Wen T."/>
            <person name="Zhang T."/>
            <person name="Zhang Y."/>
            <person name="Xu J."/>
            <person name="Hu J."/>
            <person name="Li S."/>
            <person name="Liu L."/>
            <person name="Liu J."/>
            <person name="Jiang W."/>
            <person name="Tian J."/>
            <person name="Li Y."/>
            <person name="Schuler D."/>
            <person name="Wang L."/>
            <person name="Li J."/>
        </authorList>
    </citation>
    <scope>NUCLEOTIDE SEQUENCE [LARGE SCALE GENOMIC DNA]</scope>
    <source>
        <strain evidence="10">DSM 6361 / JCM 21280 / NBRC 15271 / MSR-1</strain>
    </source>
</reference>
<dbReference type="SUPFAM" id="SSF116726">
    <property type="entry name" value="TrkA C-terminal domain-like"/>
    <property type="match status" value="2"/>
</dbReference>
<name>V6F0C2_MAGGM</name>
<feature type="transmembrane region" description="Helical" evidence="7">
    <location>
        <begin position="159"/>
        <end position="178"/>
    </location>
</feature>
<dbReference type="Pfam" id="PF03600">
    <property type="entry name" value="CitMHS"/>
    <property type="match status" value="1"/>
</dbReference>
<dbReference type="HOGENOM" id="CLU_005170_6_1_5"/>
<dbReference type="Pfam" id="PF02080">
    <property type="entry name" value="TrkA_C"/>
    <property type="match status" value="2"/>
</dbReference>
<evidence type="ECO:0000256" key="1">
    <source>
        <dbReference type="ARBA" id="ARBA00004141"/>
    </source>
</evidence>
<feature type="transmembrane region" description="Helical" evidence="7">
    <location>
        <begin position="6"/>
        <end position="27"/>
    </location>
</feature>
<feature type="transmembrane region" description="Helical" evidence="7">
    <location>
        <begin position="556"/>
        <end position="575"/>
    </location>
</feature>
<feature type="transmembrane region" description="Helical" evidence="7">
    <location>
        <begin position="595"/>
        <end position="615"/>
    </location>
</feature>
<dbReference type="InterPro" id="IPR006037">
    <property type="entry name" value="RCK_C"/>
</dbReference>
<dbReference type="PANTHER" id="PTHR43652">
    <property type="entry name" value="BASIC AMINO ACID ANTIPORTER YFCC-RELATED"/>
    <property type="match status" value="1"/>
</dbReference>
<keyword evidence="10" id="KW-1185">Reference proteome</keyword>
<dbReference type="eggNOG" id="COG0569">
    <property type="taxonomic scope" value="Bacteria"/>
</dbReference>
<feature type="transmembrane region" description="Helical" evidence="7">
    <location>
        <begin position="65"/>
        <end position="85"/>
    </location>
</feature>
<evidence type="ECO:0000256" key="5">
    <source>
        <dbReference type="ARBA" id="ARBA00022989"/>
    </source>
</evidence>
<proteinExistence type="predicted"/>
<feature type="transmembrane region" description="Helical" evidence="7">
    <location>
        <begin position="34"/>
        <end position="53"/>
    </location>
</feature>
<dbReference type="GO" id="GO:0008324">
    <property type="term" value="F:monoatomic cation transmembrane transporter activity"/>
    <property type="evidence" value="ECO:0007669"/>
    <property type="project" value="InterPro"/>
</dbReference>
<evidence type="ECO:0000259" key="8">
    <source>
        <dbReference type="PROSITE" id="PS51202"/>
    </source>
</evidence>
<feature type="domain" description="RCK C-terminal" evidence="8">
    <location>
        <begin position="325"/>
        <end position="409"/>
    </location>
</feature>
<keyword evidence="3 7" id="KW-0812">Transmembrane</keyword>
<accession>V6F0C2</accession>
<gene>
    <name evidence="9" type="ordered locus">MGMSRv2__1694</name>
</gene>
<dbReference type="PANTHER" id="PTHR43652:SF2">
    <property type="entry name" value="BASIC AMINO ACID ANTIPORTER YFCC-RELATED"/>
    <property type="match status" value="1"/>
</dbReference>
<dbReference type="InterPro" id="IPR051679">
    <property type="entry name" value="DASS-Related_Transporters"/>
</dbReference>
<dbReference type="EMBL" id="HG794546">
    <property type="protein sequence ID" value="CDK98909.1"/>
    <property type="molecule type" value="Genomic_DNA"/>
</dbReference>
<keyword evidence="6 7" id="KW-0472">Membrane</keyword>
<dbReference type="InterPro" id="IPR036721">
    <property type="entry name" value="RCK_C_sf"/>
</dbReference>
<keyword evidence="2" id="KW-0813">Transport</keyword>
<dbReference type="Proteomes" id="UP000018922">
    <property type="component" value="Chromosome I"/>
</dbReference>
<feature type="transmembrane region" description="Helical" evidence="7">
    <location>
        <begin position="106"/>
        <end position="125"/>
    </location>
</feature>
<evidence type="ECO:0000256" key="7">
    <source>
        <dbReference type="SAM" id="Phobius"/>
    </source>
</evidence>
<dbReference type="Gene3D" id="3.30.70.1450">
    <property type="entry name" value="Regulator of K+ conductance, C-terminal domain"/>
    <property type="match status" value="2"/>
</dbReference>
<dbReference type="PROSITE" id="PS51202">
    <property type="entry name" value="RCK_C"/>
    <property type="match status" value="2"/>
</dbReference>
<feature type="transmembrane region" description="Helical" evidence="7">
    <location>
        <begin position="198"/>
        <end position="218"/>
    </location>
</feature>
<evidence type="ECO:0000313" key="10">
    <source>
        <dbReference type="Proteomes" id="UP000018922"/>
    </source>
</evidence>
<evidence type="ECO:0000256" key="3">
    <source>
        <dbReference type="ARBA" id="ARBA00022692"/>
    </source>
</evidence>
<keyword evidence="5 7" id="KW-1133">Transmembrane helix</keyword>
<protein>
    <submittedName>
        <fullName evidence="9">TrkA-C domain protein</fullName>
    </submittedName>
</protein>
<feature type="transmembrane region" description="Helical" evidence="7">
    <location>
        <begin position="430"/>
        <end position="463"/>
    </location>
</feature>
<evidence type="ECO:0000313" key="9">
    <source>
        <dbReference type="EMBL" id="CDK98909.1"/>
    </source>
</evidence>
<comment type="subcellular location">
    <subcellularLocation>
        <location evidence="1">Membrane</location>
        <topology evidence="1">Multi-pass membrane protein</topology>
    </subcellularLocation>
</comment>
<dbReference type="InterPro" id="IPR004680">
    <property type="entry name" value="Cit_transptr-like_dom"/>
</dbReference>
<dbReference type="eggNOG" id="COG0471">
    <property type="taxonomic scope" value="Bacteria"/>
</dbReference>
<dbReference type="KEGG" id="mgy:MGMSRv2__1694"/>
<sequence length="617" mass="64379">MLGELAVTPQMLVTLGLLVLALGLYIWERIPVEVVSIGLLSVMMVAFHLLPVLGADGRNLLSPDVLLSGFGNPALLTVMALLVVAEGLNRTGALDRLADGVGHLRLSPRVLAALALAVVTVTSAFINDTPVVVMFLPVFQALAMRAGQSSSQLMMPLSFAAILGGMTTLIGSSTNLLVSSALISQGVPGLDFFQQTPMGVWVASIGFVYLIFVMPHLLPKGQGGSLMGSGAGKQFVSQCVVAAGSALDGAQAQAGTFRQLPDITVHLIVRNGESVFPPYDDVVLAAGDVLMVAGSRKALTETAARFPGLLSVPEIHDDDDEDQPNPRPPVSMVEQVLVEAMVPPTSRFTGFSVEQLGLNRYHNLVVLGLERRARMMRGPTAGLRLQAGDVLLLMGRDKDVETLRQDRDLVVISGSAGLLPRVHHAKTAGILFLAMLGLSATGVLPIAVSAIAVAVALVALGALTSRQAIGAIDAKVVLLVGNALALGEAMEATGAAGFLAKLLLSVMGDVGPWTAMVAFFGLVAAVTNVLSNNATAVLFTPIAIGLARQLGVEPHLFAIAVIIASNCSFATPIGYQTNLLVMGPGHYRFVDYVKAGLPLTLLLWAAFAIGAKVVWGL</sequence>
<evidence type="ECO:0000256" key="4">
    <source>
        <dbReference type="ARBA" id="ARBA00022737"/>
    </source>
</evidence>
<organism evidence="9 10">
    <name type="scientific">Magnetospirillum gryphiswaldense (strain DSM 6361 / JCM 21280 / NBRC 15271 / MSR-1)</name>
    <dbReference type="NCBI Taxonomy" id="431944"/>
    <lineage>
        <taxon>Bacteria</taxon>
        <taxon>Pseudomonadati</taxon>
        <taxon>Pseudomonadota</taxon>
        <taxon>Alphaproteobacteria</taxon>
        <taxon>Rhodospirillales</taxon>
        <taxon>Rhodospirillaceae</taxon>
        <taxon>Magnetospirillum</taxon>
    </lineage>
</organism>
<feature type="domain" description="RCK C-terminal" evidence="8">
    <location>
        <begin position="224"/>
        <end position="308"/>
    </location>
</feature>
<dbReference type="STRING" id="1430440.MGMSRv2__1694"/>
<evidence type="ECO:0000256" key="6">
    <source>
        <dbReference type="ARBA" id="ARBA00023136"/>
    </source>
</evidence>
<keyword evidence="4" id="KW-0677">Repeat</keyword>
<dbReference type="GO" id="GO:0006813">
    <property type="term" value="P:potassium ion transport"/>
    <property type="evidence" value="ECO:0007669"/>
    <property type="project" value="InterPro"/>
</dbReference>
<dbReference type="GO" id="GO:0005886">
    <property type="term" value="C:plasma membrane"/>
    <property type="evidence" value="ECO:0007669"/>
    <property type="project" value="TreeGrafter"/>
</dbReference>
<dbReference type="AlphaFoldDB" id="V6F0C2"/>
<feature type="transmembrane region" description="Helical" evidence="7">
    <location>
        <begin position="513"/>
        <end position="544"/>
    </location>
</feature>
<evidence type="ECO:0000256" key="2">
    <source>
        <dbReference type="ARBA" id="ARBA00022448"/>
    </source>
</evidence>